<protein>
    <submittedName>
        <fullName evidence="5">GntR family transcriptional regulator</fullName>
    </submittedName>
</protein>
<dbReference type="RefSeq" id="WP_194449817.1">
    <property type="nucleotide sequence ID" value="NZ_CP063849.1"/>
</dbReference>
<keyword evidence="2" id="KW-0238">DNA-binding</keyword>
<keyword evidence="1" id="KW-0805">Transcription regulation</keyword>
<dbReference type="Proteomes" id="UP000593892">
    <property type="component" value="Chromosome"/>
</dbReference>
<sequence>MCHSAPVVPFRLSFVPGIPLFEQVVYAARKAIVSGKLRPGDAFPSIRGLSRELKINPNTAHKVIAHLINEGLLEVKPGIGAFVAEPRSSTRAQRRQLLETELEHLVVEARKLGLSLADVQDGIAEHWRKLEPPSGEDA</sequence>
<dbReference type="InterPro" id="IPR036388">
    <property type="entry name" value="WH-like_DNA-bd_sf"/>
</dbReference>
<keyword evidence="3" id="KW-0804">Transcription</keyword>
<dbReference type="SUPFAM" id="SSF46785">
    <property type="entry name" value="Winged helix' DNA-binding domain"/>
    <property type="match status" value="1"/>
</dbReference>
<dbReference type="Pfam" id="PF00392">
    <property type="entry name" value="GntR"/>
    <property type="match status" value="1"/>
</dbReference>
<feature type="domain" description="HTH gntR-type" evidence="4">
    <location>
        <begin position="18"/>
        <end position="86"/>
    </location>
</feature>
<evidence type="ECO:0000313" key="6">
    <source>
        <dbReference type="Proteomes" id="UP000593892"/>
    </source>
</evidence>
<keyword evidence="6" id="KW-1185">Reference proteome</keyword>
<evidence type="ECO:0000313" key="5">
    <source>
        <dbReference type="EMBL" id="QOY88154.1"/>
    </source>
</evidence>
<dbReference type="CDD" id="cd07377">
    <property type="entry name" value="WHTH_GntR"/>
    <property type="match status" value="1"/>
</dbReference>
<dbReference type="EMBL" id="CP063849">
    <property type="protein sequence ID" value="QOY88154.1"/>
    <property type="molecule type" value="Genomic_DNA"/>
</dbReference>
<organism evidence="5 6">
    <name type="scientific">Paludibaculum fermentans</name>
    <dbReference type="NCBI Taxonomy" id="1473598"/>
    <lineage>
        <taxon>Bacteria</taxon>
        <taxon>Pseudomonadati</taxon>
        <taxon>Acidobacteriota</taxon>
        <taxon>Terriglobia</taxon>
        <taxon>Bryobacterales</taxon>
        <taxon>Bryobacteraceae</taxon>
        <taxon>Paludibaculum</taxon>
    </lineage>
</organism>
<dbReference type="PANTHER" id="PTHR38445:SF7">
    <property type="entry name" value="GNTR-FAMILY TRANSCRIPTIONAL REGULATOR"/>
    <property type="match status" value="1"/>
</dbReference>
<dbReference type="InterPro" id="IPR000524">
    <property type="entry name" value="Tscrpt_reg_HTH_GntR"/>
</dbReference>
<dbReference type="SMART" id="SM00345">
    <property type="entry name" value="HTH_GNTR"/>
    <property type="match status" value="1"/>
</dbReference>
<dbReference type="PROSITE" id="PS50949">
    <property type="entry name" value="HTH_GNTR"/>
    <property type="match status" value="1"/>
</dbReference>
<dbReference type="KEGG" id="pfer:IRI77_36370"/>
<gene>
    <name evidence="5" type="ORF">IRI77_36370</name>
</gene>
<evidence type="ECO:0000256" key="2">
    <source>
        <dbReference type="ARBA" id="ARBA00023125"/>
    </source>
</evidence>
<name>A0A7S7NRY9_PALFE</name>
<evidence type="ECO:0000256" key="3">
    <source>
        <dbReference type="ARBA" id="ARBA00023163"/>
    </source>
</evidence>
<evidence type="ECO:0000259" key="4">
    <source>
        <dbReference type="PROSITE" id="PS50949"/>
    </source>
</evidence>
<dbReference type="GO" id="GO:0003677">
    <property type="term" value="F:DNA binding"/>
    <property type="evidence" value="ECO:0007669"/>
    <property type="project" value="UniProtKB-KW"/>
</dbReference>
<dbReference type="InterPro" id="IPR036390">
    <property type="entry name" value="WH_DNA-bd_sf"/>
</dbReference>
<dbReference type="AlphaFoldDB" id="A0A7S7NRY9"/>
<reference evidence="5 6" key="1">
    <citation type="submission" date="2020-10" db="EMBL/GenBank/DDBJ databases">
        <title>Complete genome sequence of Paludibaculum fermentans P105T, a facultatively anaerobic acidobacterium capable of dissimilatory Fe(III) reduction.</title>
        <authorList>
            <person name="Dedysh S.N."/>
            <person name="Beletsky A.V."/>
            <person name="Kulichevskaya I.S."/>
            <person name="Mardanov A.V."/>
            <person name="Ravin N.V."/>
        </authorList>
    </citation>
    <scope>NUCLEOTIDE SEQUENCE [LARGE SCALE GENOMIC DNA]</scope>
    <source>
        <strain evidence="5 6">P105</strain>
    </source>
</reference>
<proteinExistence type="predicted"/>
<dbReference type="PANTHER" id="PTHR38445">
    <property type="entry name" value="HTH-TYPE TRANSCRIPTIONAL REPRESSOR YTRA"/>
    <property type="match status" value="1"/>
</dbReference>
<evidence type="ECO:0000256" key="1">
    <source>
        <dbReference type="ARBA" id="ARBA00023015"/>
    </source>
</evidence>
<dbReference type="Gene3D" id="1.10.10.10">
    <property type="entry name" value="Winged helix-like DNA-binding domain superfamily/Winged helix DNA-binding domain"/>
    <property type="match status" value="1"/>
</dbReference>
<accession>A0A7S7NRY9</accession>
<dbReference type="GO" id="GO:0003700">
    <property type="term" value="F:DNA-binding transcription factor activity"/>
    <property type="evidence" value="ECO:0007669"/>
    <property type="project" value="InterPro"/>
</dbReference>